<dbReference type="SUPFAM" id="SSF56059">
    <property type="entry name" value="Glutathione synthetase ATP-binding domain-like"/>
    <property type="match status" value="1"/>
</dbReference>
<accession>A0ABY5PK32</accession>
<evidence type="ECO:0000256" key="12">
    <source>
        <dbReference type="ARBA" id="ARBA00023316"/>
    </source>
</evidence>
<dbReference type="InterPro" id="IPR016185">
    <property type="entry name" value="PreATP-grasp_dom_sf"/>
</dbReference>
<keyword evidence="11" id="KW-0464">Manganese</keyword>
<evidence type="ECO:0000256" key="3">
    <source>
        <dbReference type="ARBA" id="ARBA00010871"/>
    </source>
</evidence>
<dbReference type="InterPro" id="IPR011127">
    <property type="entry name" value="Dala_Dala_lig_N"/>
</dbReference>
<evidence type="ECO:0000256" key="13">
    <source>
        <dbReference type="HAMAP-Rule" id="MF_00047"/>
    </source>
</evidence>
<dbReference type="GO" id="GO:0016874">
    <property type="term" value="F:ligase activity"/>
    <property type="evidence" value="ECO:0007669"/>
    <property type="project" value="UniProtKB-KW"/>
</dbReference>
<keyword evidence="6 14" id="KW-0547">Nucleotide-binding</keyword>
<organism evidence="16 17">
    <name type="scientific">Svornostia abyssi</name>
    <dbReference type="NCBI Taxonomy" id="2898438"/>
    <lineage>
        <taxon>Bacteria</taxon>
        <taxon>Bacillati</taxon>
        <taxon>Actinomycetota</taxon>
        <taxon>Thermoleophilia</taxon>
        <taxon>Solirubrobacterales</taxon>
        <taxon>Baekduiaceae</taxon>
        <taxon>Svornostia</taxon>
    </lineage>
</organism>
<comment type="cofactor">
    <cofactor evidence="1">
        <name>Mn(2+)</name>
        <dbReference type="ChEBI" id="CHEBI:29035"/>
    </cofactor>
</comment>
<comment type="cofactor">
    <cofactor evidence="2">
        <name>Mg(2+)</name>
        <dbReference type="ChEBI" id="CHEBI:18420"/>
    </cofactor>
</comment>
<evidence type="ECO:0000313" key="16">
    <source>
        <dbReference type="EMBL" id="UUY04702.1"/>
    </source>
</evidence>
<dbReference type="PROSITE" id="PS00843">
    <property type="entry name" value="DALA_DALA_LIGASE_1"/>
    <property type="match status" value="1"/>
</dbReference>
<dbReference type="RefSeq" id="WP_353865180.1">
    <property type="nucleotide sequence ID" value="NZ_CP088295.1"/>
</dbReference>
<dbReference type="PIRSF" id="PIRSF039102">
    <property type="entry name" value="Ddl/VanB"/>
    <property type="match status" value="1"/>
</dbReference>
<feature type="domain" description="ATP-grasp" evidence="15">
    <location>
        <begin position="111"/>
        <end position="317"/>
    </location>
</feature>
<dbReference type="PROSITE" id="PS00844">
    <property type="entry name" value="DALA_DALA_LIGASE_2"/>
    <property type="match status" value="1"/>
</dbReference>
<dbReference type="Gene3D" id="3.30.1490.20">
    <property type="entry name" value="ATP-grasp fold, A domain"/>
    <property type="match status" value="1"/>
</dbReference>
<name>A0ABY5PK32_9ACTN</name>
<dbReference type="HAMAP" id="MF_00047">
    <property type="entry name" value="Dala_Dala_lig"/>
    <property type="match status" value="1"/>
</dbReference>
<dbReference type="InterPro" id="IPR000291">
    <property type="entry name" value="D-Ala_lig_Van_CS"/>
</dbReference>
<evidence type="ECO:0000256" key="5">
    <source>
        <dbReference type="ARBA" id="ARBA00022723"/>
    </source>
</evidence>
<dbReference type="SUPFAM" id="SSF52440">
    <property type="entry name" value="PreATP-grasp domain"/>
    <property type="match status" value="1"/>
</dbReference>
<evidence type="ECO:0000256" key="7">
    <source>
        <dbReference type="ARBA" id="ARBA00022840"/>
    </source>
</evidence>
<evidence type="ECO:0000256" key="8">
    <source>
        <dbReference type="ARBA" id="ARBA00022842"/>
    </source>
</evidence>
<evidence type="ECO:0000259" key="15">
    <source>
        <dbReference type="PROSITE" id="PS50975"/>
    </source>
</evidence>
<evidence type="ECO:0000256" key="11">
    <source>
        <dbReference type="ARBA" id="ARBA00023211"/>
    </source>
</evidence>
<comment type="subcellular location">
    <subcellularLocation>
        <location evidence="13">Cytoplasm</location>
    </subcellularLocation>
</comment>
<dbReference type="Proteomes" id="UP001058860">
    <property type="component" value="Chromosome"/>
</dbReference>
<evidence type="ECO:0000256" key="14">
    <source>
        <dbReference type="PROSITE-ProRule" id="PRU00409"/>
    </source>
</evidence>
<dbReference type="Pfam" id="PF07478">
    <property type="entry name" value="Dala_Dala_lig_C"/>
    <property type="match status" value="1"/>
</dbReference>
<keyword evidence="17" id="KW-1185">Reference proteome</keyword>
<dbReference type="PANTHER" id="PTHR23132:SF25">
    <property type="entry name" value="D-ALANINE--D-ALANINE LIGASE A"/>
    <property type="match status" value="1"/>
</dbReference>
<dbReference type="Gene3D" id="3.40.50.20">
    <property type="match status" value="1"/>
</dbReference>
<keyword evidence="8" id="KW-0460">Magnesium</keyword>
<keyword evidence="13" id="KW-0963">Cytoplasm</keyword>
<comment type="catalytic activity">
    <reaction evidence="13">
        <text>2 D-alanine + ATP = D-alanyl-D-alanine + ADP + phosphate + H(+)</text>
        <dbReference type="Rhea" id="RHEA:11224"/>
        <dbReference type="ChEBI" id="CHEBI:15378"/>
        <dbReference type="ChEBI" id="CHEBI:30616"/>
        <dbReference type="ChEBI" id="CHEBI:43474"/>
        <dbReference type="ChEBI" id="CHEBI:57416"/>
        <dbReference type="ChEBI" id="CHEBI:57822"/>
        <dbReference type="ChEBI" id="CHEBI:456216"/>
        <dbReference type="EC" id="6.3.2.4"/>
    </reaction>
</comment>
<comment type="similarity">
    <text evidence="3 13">Belongs to the D-alanine--D-alanine ligase family.</text>
</comment>
<evidence type="ECO:0000256" key="2">
    <source>
        <dbReference type="ARBA" id="ARBA00001946"/>
    </source>
</evidence>
<evidence type="ECO:0000313" key="17">
    <source>
        <dbReference type="Proteomes" id="UP001058860"/>
    </source>
</evidence>
<keyword evidence="7 14" id="KW-0067">ATP-binding</keyword>
<evidence type="ECO:0000256" key="9">
    <source>
        <dbReference type="ARBA" id="ARBA00022960"/>
    </source>
</evidence>
<evidence type="ECO:0000256" key="10">
    <source>
        <dbReference type="ARBA" id="ARBA00022984"/>
    </source>
</evidence>
<dbReference type="EC" id="6.3.2.4" evidence="13"/>
<dbReference type="InterPro" id="IPR011095">
    <property type="entry name" value="Dala_Dala_lig_C"/>
</dbReference>
<dbReference type="EMBL" id="CP088295">
    <property type="protein sequence ID" value="UUY04702.1"/>
    <property type="molecule type" value="Genomic_DNA"/>
</dbReference>
<dbReference type="Gene3D" id="3.30.470.20">
    <property type="entry name" value="ATP-grasp fold, B domain"/>
    <property type="match status" value="1"/>
</dbReference>
<protein>
    <recommendedName>
        <fullName evidence="13">D-alanine--D-alanine ligase</fullName>
        <ecNumber evidence="13">6.3.2.4</ecNumber>
    </recommendedName>
    <alternativeName>
        <fullName evidence="13">D-Ala-D-Ala ligase</fullName>
    </alternativeName>
    <alternativeName>
        <fullName evidence="13">D-alanylalanine synthetase</fullName>
    </alternativeName>
</protein>
<dbReference type="PANTHER" id="PTHR23132">
    <property type="entry name" value="D-ALANINE--D-ALANINE LIGASE"/>
    <property type="match status" value="1"/>
</dbReference>
<keyword evidence="5" id="KW-0479">Metal-binding</keyword>
<comment type="function">
    <text evidence="13">Cell wall formation.</text>
</comment>
<dbReference type="NCBIfam" id="NF002528">
    <property type="entry name" value="PRK01966.1-4"/>
    <property type="match status" value="1"/>
</dbReference>
<keyword evidence="10 13" id="KW-0573">Peptidoglycan synthesis</keyword>
<dbReference type="PROSITE" id="PS50975">
    <property type="entry name" value="ATP_GRASP"/>
    <property type="match status" value="1"/>
</dbReference>
<dbReference type="InterPro" id="IPR011761">
    <property type="entry name" value="ATP-grasp"/>
</dbReference>
<dbReference type="NCBIfam" id="TIGR01205">
    <property type="entry name" value="D_ala_D_alaTIGR"/>
    <property type="match status" value="1"/>
</dbReference>
<gene>
    <name evidence="13" type="primary">ddl</name>
    <name evidence="16" type="ORF">LRS13_04000</name>
</gene>
<keyword evidence="9 13" id="KW-0133">Cell shape</keyword>
<dbReference type="NCBIfam" id="NF002378">
    <property type="entry name" value="PRK01372.1"/>
    <property type="match status" value="1"/>
</dbReference>
<keyword evidence="4 13" id="KW-0436">Ligase</keyword>
<keyword evidence="12 13" id="KW-0961">Cell wall biogenesis/degradation</keyword>
<comment type="pathway">
    <text evidence="13">Cell wall biogenesis; peptidoglycan biosynthesis.</text>
</comment>
<proteinExistence type="inferred from homology"/>
<dbReference type="Pfam" id="PF01820">
    <property type="entry name" value="Dala_Dala_lig_N"/>
    <property type="match status" value="2"/>
</dbReference>
<dbReference type="InterPro" id="IPR013815">
    <property type="entry name" value="ATP_grasp_subdomain_1"/>
</dbReference>
<reference evidence="17" key="1">
    <citation type="submission" date="2021-11" db="EMBL/GenBank/DDBJ databases">
        <title>Cultivation dependent microbiological survey of springs from the worlds oldest radium mine currently devoted to the extraction of radon-saturated water.</title>
        <authorList>
            <person name="Kapinusova G."/>
            <person name="Smrhova T."/>
            <person name="Strejcek M."/>
            <person name="Suman J."/>
            <person name="Jani K."/>
            <person name="Pajer P."/>
            <person name="Uhlik O."/>
        </authorList>
    </citation>
    <scope>NUCLEOTIDE SEQUENCE [LARGE SCALE GENOMIC DNA]</scope>
    <source>
        <strain evidence="17">J379</strain>
    </source>
</reference>
<sequence length="331" mass="35396">MKVAILAGGRSSEHDVSLKSAAAVRDGLHRGHHETVWVQLERDGSWRTEDGDPVSLTPGGGLLGADVAFPVLHGPFGEDGTVQGLLELLDVPYVGSGVLASAACIDKIVFKDLMRAAGLPQVDYEGLHHARWREDRDTALASLERLGLPVFVKPARLGSSVGIVKVTAAEDLAGALDEAFTHDPRVVVEAMASGLEIECSVLGTPEEPEVSTPGEIELLGDADWYDYDAKYAAGGMNLVVPARITDEQTARVQELAAEAFTRANCHGLARADFFVDGDVVLVNELNTMPGFTATSVYGKLWAASGLSYPDLVEDLCRLALRRAEAAQRYSF</sequence>
<dbReference type="InterPro" id="IPR005905">
    <property type="entry name" value="D_ala_D_ala"/>
</dbReference>
<evidence type="ECO:0000256" key="4">
    <source>
        <dbReference type="ARBA" id="ARBA00022598"/>
    </source>
</evidence>
<evidence type="ECO:0000256" key="6">
    <source>
        <dbReference type="ARBA" id="ARBA00022741"/>
    </source>
</evidence>
<evidence type="ECO:0000256" key="1">
    <source>
        <dbReference type="ARBA" id="ARBA00001936"/>
    </source>
</evidence>